<evidence type="ECO:0000259" key="8">
    <source>
        <dbReference type="Pfam" id="PF25145"/>
    </source>
</evidence>
<dbReference type="InterPro" id="IPR029045">
    <property type="entry name" value="ClpP/crotonase-like_dom_sf"/>
</dbReference>
<evidence type="ECO:0000256" key="5">
    <source>
        <dbReference type="SAM" id="Phobius"/>
    </source>
</evidence>
<comment type="subcellular location">
    <subcellularLocation>
        <location evidence="1">Membrane</location>
        <topology evidence="1">Multi-pass membrane protein</topology>
    </subcellularLocation>
</comment>
<evidence type="ECO:0000256" key="3">
    <source>
        <dbReference type="ARBA" id="ARBA00022989"/>
    </source>
</evidence>
<keyword evidence="3 5" id="KW-1133">Transmembrane helix</keyword>
<feature type="transmembrane region" description="Helical" evidence="5">
    <location>
        <begin position="550"/>
        <end position="568"/>
    </location>
</feature>
<evidence type="ECO:0000256" key="1">
    <source>
        <dbReference type="ARBA" id="ARBA00004141"/>
    </source>
</evidence>
<dbReference type="InterPro" id="IPR052165">
    <property type="entry name" value="Membrane_assoc_protease"/>
</dbReference>
<evidence type="ECO:0000256" key="2">
    <source>
        <dbReference type="ARBA" id="ARBA00022692"/>
    </source>
</evidence>
<feature type="transmembrane region" description="Helical" evidence="5">
    <location>
        <begin position="632"/>
        <end position="653"/>
    </location>
</feature>
<dbReference type="Gene3D" id="3.90.226.10">
    <property type="entry name" value="2-enoyl-CoA Hydratase, Chain A, domain 1"/>
    <property type="match status" value="1"/>
</dbReference>
<evidence type="ECO:0000259" key="6">
    <source>
        <dbReference type="Pfam" id="PF01957"/>
    </source>
</evidence>
<dbReference type="InterPro" id="IPR056739">
    <property type="entry name" value="NfeD_membrane"/>
</dbReference>
<name>A0A7C4QUG1_9PLAN</name>
<proteinExistence type="predicted"/>
<dbReference type="InterPro" id="IPR002810">
    <property type="entry name" value="NfeD-like_C"/>
</dbReference>
<feature type="transmembrane region" description="Helical" evidence="5">
    <location>
        <begin position="601"/>
        <end position="620"/>
    </location>
</feature>
<dbReference type="InterPro" id="IPR012340">
    <property type="entry name" value="NA-bd_OB-fold"/>
</dbReference>
<keyword evidence="2 5" id="KW-0812">Transmembrane</keyword>
<dbReference type="InterPro" id="IPR056738">
    <property type="entry name" value="NfeD1b_N"/>
</dbReference>
<feature type="domain" description="NfeD1b N-terminal" evidence="8">
    <location>
        <begin position="287"/>
        <end position="450"/>
    </location>
</feature>
<dbReference type="PANTHER" id="PTHR33507">
    <property type="entry name" value="INNER MEMBRANE PROTEIN YBBJ"/>
    <property type="match status" value="1"/>
</dbReference>
<accession>A0A7C4QUG1</accession>
<feature type="domain" description="NfeD-like C-terminal" evidence="6">
    <location>
        <begin position="695"/>
        <end position="748"/>
    </location>
</feature>
<dbReference type="CDD" id="cd07021">
    <property type="entry name" value="Clp_protease_NfeD_like"/>
    <property type="match status" value="1"/>
</dbReference>
<sequence>MRAKSAVRRTFGFSSEEIRRLLLAATVAVAQLAAVSATRAIRAQGDVPRTPLGQFLTVDSPVDDRTLARVTNVAQTLAHQAAQEDREAVLVLEILPGTSPFHHVQALSRLLTSNSLAQVRTVAWVPQTVTGPNVLIALSCREIVLHPDAELGDISRGQPLEAEDLQIALAVAQKRHNNRVSAAIVRAMCDPAVQLWRVRIRGPGDVTETRTATRDELEALRNTGVAIDSAEVIKETGVLGVFRGSTARQLEIVAHHTAENRPDVAALYHLSREALREPPADREFRKVRLIKLDGVITTLLETFIERQVERAVHDGAELLIFEIDSPGGELLASTNLAKSIAELEARRIRTVAYVPKQAISGAAIVALGCDEIYLHPTAKLGDAGPIGLGPGGQFERAPEKILSLLKVDLRHLAEKKGRPVALAEAMADRTMKVFQVTHRDSGRIWYLSAEELQASAGEWIAGPQVREMNGEMLLTVDGRRAHELLLAERPVNDFDELRARLGVSSDLRLVAVEKTWVDTLVFVLNRPIFTVLLFVLGLSCLYLEFQFPSGLFGILSALSFALFFWSRFLGGTAGWLEVILFLLGAGCLAIELFVVPGFGVFGVSGILMLLASIVMASQTFGNWEPNADLYQFGRTLGLFVTAVATVGVLGLLLGRYLPHVPLFEGALLTPPQAANDEAPWRLPAELDDARTSGYALLGKSGTAITFLRPAGKARIDGRIVDVVSDGPFIPEGSVVDVVQVSGNRVVVRARTDDAQPA</sequence>
<dbReference type="SUPFAM" id="SSF52096">
    <property type="entry name" value="ClpP/crotonase"/>
    <property type="match status" value="1"/>
</dbReference>
<organism evidence="9">
    <name type="scientific">Schlesneria paludicola</name>
    <dbReference type="NCBI Taxonomy" id="360056"/>
    <lineage>
        <taxon>Bacteria</taxon>
        <taxon>Pseudomonadati</taxon>
        <taxon>Planctomycetota</taxon>
        <taxon>Planctomycetia</taxon>
        <taxon>Planctomycetales</taxon>
        <taxon>Planctomycetaceae</taxon>
        <taxon>Schlesneria</taxon>
    </lineage>
</organism>
<feature type="domain" description="NfeD integral membrane" evidence="7">
    <location>
        <begin position="530"/>
        <end position="649"/>
    </location>
</feature>
<dbReference type="EMBL" id="DSVQ01000011">
    <property type="protein sequence ID" value="HGT38690.1"/>
    <property type="molecule type" value="Genomic_DNA"/>
</dbReference>
<dbReference type="PANTHER" id="PTHR33507:SF3">
    <property type="entry name" value="INNER MEMBRANE PROTEIN YBBJ"/>
    <property type="match status" value="1"/>
</dbReference>
<keyword evidence="4 5" id="KW-0472">Membrane</keyword>
<dbReference type="GO" id="GO:0005886">
    <property type="term" value="C:plasma membrane"/>
    <property type="evidence" value="ECO:0007669"/>
    <property type="project" value="TreeGrafter"/>
</dbReference>
<dbReference type="Pfam" id="PF01957">
    <property type="entry name" value="NfeD"/>
    <property type="match status" value="1"/>
</dbReference>
<dbReference type="AlphaFoldDB" id="A0A7C4QUG1"/>
<gene>
    <name evidence="9" type="ORF">ENS64_05435</name>
</gene>
<feature type="transmembrane region" description="Helical" evidence="5">
    <location>
        <begin position="574"/>
        <end position="594"/>
    </location>
</feature>
<protein>
    <submittedName>
        <fullName evidence="9">Uncharacterized protein</fullName>
    </submittedName>
</protein>
<evidence type="ECO:0000313" key="9">
    <source>
        <dbReference type="EMBL" id="HGT38690.1"/>
    </source>
</evidence>
<dbReference type="Gene3D" id="2.40.50.140">
    <property type="entry name" value="Nucleic acid-binding proteins"/>
    <property type="match status" value="1"/>
</dbReference>
<reference evidence="9" key="1">
    <citation type="journal article" date="2020" name="mSystems">
        <title>Genome- and Community-Level Interaction Insights into Carbon Utilization and Element Cycling Functions of Hydrothermarchaeota in Hydrothermal Sediment.</title>
        <authorList>
            <person name="Zhou Z."/>
            <person name="Liu Y."/>
            <person name="Xu W."/>
            <person name="Pan J."/>
            <person name="Luo Z.H."/>
            <person name="Li M."/>
        </authorList>
    </citation>
    <scope>NUCLEOTIDE SEQUENCE [LARGE SCALE GENOMIC DNA]</scope>
    <source>
        <strain evidence="9">SpSt-508</strain>
    </source>
</reference>
<comment type="caution">
    <text evidence="9">The sequence shown here is derived from an EMBL/GenBank/DDBJ whole genome shotgun (WGS) entry which is preliminary data.</text>
</comment>
<feature type="transmembrane region" description="Helical" evidence="5">
    <location>
        <begin position="520"/>
        <end position="543"/>
    </location>
</feature>
<evidence type="ECO:0000259" key="7">
    <source>
        <dbReference type="Pfam" id="PF24961"/>
    </source>
</evidence>
<dbReference type="Pfam" id="PF24961">
    <property type="entry name" value="NfeD_membrane"/>
    <property type="match status" value="1"/>
</dbReference>
<dbReference type="Pfam" id="PF25145">
    <property type="entry name" value="NfeD1b_N"/>
    <property type="match status" value="1"/>
</dbReference>
<evidence type="ECO:0000256" key="4">
    <source>
        <dbReference type="ARBA" id="ARBA00023136"/>
    </source>
</evidence>